<evidence type="ECO:0000259" key="7">
    <source>
        <dbReference type="PROSITE" id="PS50893"/>
    </source>
</evidence>
<dbReference type="PANTHER" id="PTHR42711">
    <property type="entry name" value="ABC TRANSPORTER ATP-BINDING PROTEIN"/>
    <property type="match status" value="1"/>
</dbReference>
<evidence type="ECO:0000256" key="1">
    <source>
        <dbReference type="ARBA" id="ARBA00004202"/>
    </source>
</evidence>
<dbReference type="EMBL" id="JAWMAJ010000388">
    <property type="protein sequence ID" value="MDV7223884.1"/>
    <property type="molecule type" value="Genomic_DNA"/>
</dbReference>
<dbReference type="InterPro" id="IPR003593">
    <property type="entry name" value="AAA+_ATPase"/>
</dbReference>
<evidence type="ECO:0000256" key="3">
    <source>
        <dbReference type="ARBA" id="ARBA00022448"/>
    </source>
</evidence>
<dbReference type="Proteomes" id="UP001187346">
    <property type="component" value="Unassembled WGS sequence"/>
</dbReference>
<keyword evidence="5 8" id="KW-0067">ATP-binding</keyword>
<dbReference type="SUPFAM" id="SSF52540">
    <property type="entry name" value="P-loop containing nucleoside triphosphate hydrolases"/>
    <property type="match status" value="1"/>
</dbReference>
<proteinExistence type="inferred from homology"/>
<organism evidence="8 9">
    <name type="scientific">Streptomyces prunicolor</name>
    <dbReference type="NCBI Taxonomy" id="67348"/>
    <lineage>
        <taxon>Bacteria</taxon>
        <taxon>Bacillati</taxon>
        <taxon>Actinomycetota</taxon>
        <taxon>Actinomycetes</taxon>
        <taxon>Kitasatosporales</taxon>
        <taxon>Streptomycetaceae</taxon>
        <taxon>Streptomyces</taxon>
    </lineage>
</organism>
<evidence type="ECO:0000256" key="2">
    <source>
        <dbReference type="ARBA" id="ARBA00005417"/>
    </source>
</evidence>
<dbReference type="SMART" id="SM00382">
    <property type="entry name" value="AAA"/>
    <property type="match status" value="1"/>
</dbReference>
<accession>A0ABU4FTN1</accession>
<comment type="caution">
    <text evidence="8">The sequence shown here is derived from an EMBL/GenBank/DDBJ whole genome shotgun (WGS) entry which is preliminary data.</text>
</comment>
<keyword evidence="6" id="KW-0046">Antibiotic resistance</keyword>
<comment type="subcellular location">
    <subcellularLocation>
        <location evidence="1">Cell membrane</location>
        <topology evidence="1">Peripheral membrane protein</topology>
    </subcellularLocation>
</comment>
<evidence type="ECO:0000256" key="5">
    <source>
        <dbReference type="ARBA" id="ARBA00022840"/>
    </source>
</evidence>
<evidence type="ECO:0000313" key="9">
    <source>
        <dbReference type="Proteomes" id="UP001187346"/>
    </source>
</evidence>
<keyword evidence="4" id="KW-0547">Nucleotide-binding</keyword>
<feature type="domain" description="ABC transporter" evidence="7">
    <location>
        <begin position="2"/>
        <end position="232"/>
    </location>
</feature>
<comment type="similarity">
    <text evidence="2">Belongs to the ABC transporter superfamily.</text>
</comment>
<dbReference type="RefSeq" id="WP_317776160.1">
    <property type="nucleotide sequence ID" value="NZ_JAWMAJ010000388.1"/>
</dbReference>
<evidence type="ECO:0000313" key="8">
    <source>
        <dbReference type="EMBL" id="MDV7223884.1"/>
    </source>
</evidence>
<dbReference type="PANTHER" id="PTHR42711:SF5">
    <property type="entry name" value="ABC TRANSPORTER ATP-BINDING PROTEIN NATA"/>
    <property type="match status" value="1"/>
</dbReference>
<protein>
    <submittedName>
        <fullName evidence="8">ABC transporter ATP-binding protein</fullName>
    </submittedName>
</protein>
<evidence type="ECO:0000256" key="4">
    <source>
        <dbReference type="ARBA" id="ARBA00022741"/>
    </source>
</evidence>
<dbReference type="PROSITE" id="PS50893">
    <property type="entry name" value="ABC_TRANSPORTER_2"/>
    <property type="match status" value="1"/>
</dbReference>
<evidence type="ECO:0000256" key="6">
    <source>
        <dbReference type="ARBA" id="ARBA00023251"/>
    </source>
</evidence>
<dbReference type="InterPro" id="IPR027417">
    <property type="entry name" value="P-loop_NTPase"/>
</dbReference>
<keyword evidence="3" id="KW-0813">Transport</keyword>
<dbReference type="GO" id="GO:0005524">
    <property type="term" value="F:ATP binding"/>
    <property type="evidence" value="ECO:0007669"/>
    <property type="project" value="UniProtKB-KW"/>
</dbReference>
<sequence>MLTVTGLRKRWGPVQALDGFDLHIDPGEICGLIGHNGAGKTTFARTVAGLEHPDAGTVRAAGVDLATAPRSARTLIGLAPQELALYPTATLRQNLRLYGGLAGLRRSELRTELAAVAEELLLTDVLDRPISTLSGGQQRRAQAATVLLPRPRVLLLDEPTVGADPTTREALLRLVRTRADEGAAICYTTHYLPELEHLDATLAVAASGRVIARGNRADLLNGLPGEITVTFNGPAPGHLTQPSTAPDELRFSTTAPAQALARFLHDLGPDTTRVRSATIREPSLDDLYRSLATRQLPTETPDAA</sequence>
<dbReference type="Pfam" id="PF00005">
    <property type="entry name" value="ABC_tran"/>
    <property type="match status" value="1"/>
</dbReference>
<keyword evidence="9" id="KW-1185">Reference proteome</keyword>
<name>A0ABU4FTN1_9ACTN</name>
<dbReference type="InterPro" id="IPR050763">
    <property type="entry name" value="ABC_transporter_ATP-binding"/>
</dbReference>
<gene>
    <name evidence="8" type="ORF">R5A26_49015</name>
</gene>
<dbReference type="InterPro" id="IPR003439">
    <property type="entry name" value="ABC_transporter-like_ATP-bd"/>
</dbReference>
<reference evidence="8 9" key="1">
    <citation type="submission" date="2023-10" db="EMBL/GenBank/DDBJ databases">
        <title>Characterization of rhizosphere-enriched actinobacteria from wheat plants lab-grown on chernevaya soil.</title>
        <authorList>
            <person name="Tikhonova E.N."/>
            <person name="Konopkin A."/>
            <person name="Kravchenko I.K."/>
        </authorList>
    </citation>
    <scope>NUCLEOTIDE SEQUENCE [LARGE SCALE GENOMIC DNA]</scope>
    <source>
        <strain evidence="8 9">RR29</strain>
    </source>
</reference>
<dbReference type="Gene3D" id="3.40.50.300">
    <property type="entry name" value="P-loop containing nucleotide triphosphate hydrolases"/>
    <property type="match status" value="1"/>
</dbReference>